<feature type="compositionally biased region" description="Basic and acidic residues" evidence="1">
    <location>
        <begin position="22"/>
        <end position="31"/>
    </location>
</feature>
<feature type="region of interest" description="Disordered" evidence="1">
    <location>
        <begin position="1"/>
        <end position="32"/>
    </location>
</feature>
<proteinExistence type="predicted"/>
<protein>
    <submittedName>
        <fullName evidence="2">Uncharacterized protein</fullName>
    </submittedName>
</protein>
<dbReference type="EMBL" id="VJMF01000018">
    <property type="protein sequence ID" value="TRL36680.1"/>
    <property type="molecule type" value="Genomic_DNA"/>
</dbReference>
<accession>A0A549T4G6</accession>
<feature type="compositionally biased region" description="Basic and acidic residues" evidence="1">
    <location>
        <begin position="215"/>
        <end position="226"/>
    </location>
</feature>
<feature type="region of interest" description="Disordered" evidence="1">
    <location>
        <begin position="46"/>
        <end position="65"/>
    </location>
</feature>
<evidence type="ECO:0000313" key="3">
    <source>
        <dbReference type="Proteomes" id="UP000316781"/>
    </source>
</evidence>
<comment type="caution">
    <text evidence="2">The sequence shown here is derived from an EMBL/GenBank/DDBJ whole genome shotgun (WGS) entry which is preliminary data.</text>
</comment>
<dbReference type="AlphaFoldDB" id="A0A549T4G6"/>
<feature type="compositionally biased region" description="Basic and acidic residues" evidence="1">
    <location>
        <begin position="49"/>
        <end position="65"/>
    </location>
</feature>
<dbReference type="Proteomes" id="UP000316781">
    <property type="component" value="Unassembled WGS sequence"/>
</dbReference>
<reference evidence="2 3" key="1">
    <citation type="submission" date="2019-07" db="EMBL/GenBank/DDBJ databases">
        <title>Ln-dependent methylotrophs.</title>
        <authorList>
            <person name="Tani A."/>
        </authorList>
    </citation>
    <scope>NUCLEOTIDE SEQUENCE [LARGE SCALE GENOMIC DNA]</scope>
    <source>
        <strain evidence="2 3">SM89A</strain>
    </source>
</reference>
<dbReference type="RefSeq" id="WP_142861997.1">
    <property type="nucleotide sequence ID" value="NZ_VJMF01000018.1"/>
</dbReference>
<name>A0A549T4G6_METSR</name>
<feature type="region of interest" description="Disordered" evidence="1">
    <location>
        <begin position="179"/>
        <end position="226"/>
    </location>
</feature>
<organism evidence="2 3">
    <name type="scientific">Methylosinus sporium</name>
    <dbReference type="NCBI Taxonomy" id="428"/>
    <lineage>
        <taxon>Bacteria</taxon>
        <taxon>Pseudomonadati</taxon>
        <taxon>Pseudomonadota</taxon>
        <taxon>Alphaproteobacteria</taxon>
        <taxon>Hyphomicrobiales</taxon>
        <taxon>Methylocystaceae</taxon>
        <taxon>Methylosinus</taxon>
    </lineage>
</organism>
<gene>
    <name evidence="2" type="ORF">FM996_04360</name>
</gene>
<evidence type="ECO:0000313" key="2">
    <source>
        <dbReference type="EMBL" id="TRL36680.1"/>
    </source>
</evidence>
<sequence>MAPKIRISLHNPAGLSPAEFPPKSEIRRQSGDDAFEDEAARLLVAAESAGERDKTPDAREQAEWPASRLDRIRRCDLGRLVPAARMVGPNASIVEFHDQATILLRRAEPRPVAEQVREAKRPWIEGKLEGYDVRTEKVGDANKLDEPIVDAVRRPLHGEGALAHKLAIAVAYASSRADIYGPSSLHPDGEQKQEREGDDQPCEQEHRRPISAHNVECEERRRNDRK</sequence>
<evidence type="ECO:0000256" key="1">
    <source>
        <dbReference type="SAM" id="MobiDB-lite"/>
    </source>
</evidence>